<dbReference type="Proteomes" id="UP000785679">
    <property type="component" value="Unassembled WGS sequence"/>
</dbReference>
<evidence type="ECO:0000313" key="1">
    <source>
        <dbReference type="EMBL" id="TNV75037.1"/>
    </source>
</evidence>
<accession>A0A8J8NGP5</accession>
<proteinExistence type="predicted"/>
<evidence type="ECO:0000313" key="2">
    <source>
        <dbReference type="Proteomes" id="UP000785679"/>
    </source>
</evidence>
<dbReference type="OrthoDB" id="2121937at2759"/>
<organism evidence="1 2">
    <name type="scientific">Halteria grandinella</name>
    <dbReference type="NCBI Taxonomy" id="5974"/>
    <lineage>
        <taxon>Eukaryota</taxon>
        <taxon>Sar</taxon>
        <taxon>Alveolata</taxon>
        <taxon>Ciliophora</taxon>
        <taxon>Intramacronucleata</taxon>
        <taxon>Spirotrichea</taxon>
        <taxon>Stichotrichia</taxon>
        <taxon>Sporadotrichida</taxon>
        <taxon>Halteriidae</taxon>
        <taxon>Halteria</taxon>
    </lineage>
</organism>
<keyword evidence="2" id="KW-1185">Reference proteome</keyword>
<reference evidence="1" key="1">
    <citation type="submission" date="2019-06" db="EMBL/GenBank/DDBJ databases">
        <authorList>
            <person name="Zheng W."/>
        </authorList>
    </citation>
    <scope>NUCLEOTIDE SEQUENCE</scope>
    <source>
        <strain evidence="1">QDHG01</strain>
    </source>
</reference>
<protein>
    <submittedName>
        <fullName evidence="1">Uncharacterized protein</fullName>
    </submittedName>
</protein>
<dbReference type="AlphaFoldDB" id="A0A8J8NGP5"/>
<dbReference type="EMBL" id="RRYP01016514">
    <property type="protein sequence ID" value="TNV75037.1"/>
    <property type="molecule type" value="Genomic_DNA"/>
</dbReference>
<gene>
    <name evidence="1" type="ORF">FGO68_gene6424</name>
</gene>
<comment type="caution">
    <text evidence="1">The sequence shown here is derived from an EMBL/GenBank/DDBJ whole genome shotgun (WGS) entry which is preliminary data.</text>
</comment>
<name>A0A8J8NGP5_HALGN</name>
<sequence length="115" mass="12904">MFNVIYIGIPPKGGVCTITPFSGVATATEFTILTGSWKDPDGIQEYRFLYSLDDGANFLPIPQKSYTDARIKYVFDPIFKTVNAQINCQATFQHIARYGQPDHSPFQSVRPKDHA</sequence>